<dbReference type="SUPFAM" id="SSF82199">
    <property type="entry name" value="SET domain"/>
    <property type="match status" value="1"/>
</dbReference>
<dbReference type="OrthoDB" id="438641at2759"/>
<dbReference type="GO" id="GO:0032259">
    <property type="term" value="P:methylation"/>
    <property type="evidence" value="ECO:0007669"/>
    <property type="project" value="UniProtKB-KW"/>
</dbReference>
<evidence type="ECO:0000256" key="3">
    <source>
        <dbReference type="ARBA" id="ARBA00022691"/>
    </source>
</evidence>
<keyword evidence="1" id="KW-0489">Methyltransferase</keyword>
<dbReference type="Pfam" id="PF00856">
    <property type="entry name" value="SET"/>
    <property type="match status" value="1"/>
</dbReference>
<dbReference type="PROSITE" id="PS50280">
    <property type="entry name" value="SET"/>
    <property type="match status" value="1"/>
</dbReference>
<name>A0A2A9NBU3_9AGAR</name>
<dbReference type="InterPro" id="IPR046341">
    <property type="entry name" value="SET_dom_sf"/>
</dbReference>
<evidence type="ECO:0000313" key="8">
    <source>
        <dbReference type="EMBL" id="PFH45727.1"/>
    </source>
</evidence>
<protein>
    <recommendedName>
        <fullName evidence="5">Histone-lysine N-methyltransferase SET5</fullName>
    </recommendedName>
    <alternativeName>
        <fullName evidence="4">SET domain-containing protein 5</fullName>
    </alternativeName>
</protein>
<dbReference type="STRING" id="703135.A0A2A9NBU3"/>
<dbReference type="GO" id="GO:0045814">
    <property type="term" value="P:negative regulation of gene expression, epigenetic"/>
    <property type="evidence" value="ECO:0007669"/>
    <property type="project" value="TreeGrafter"/>
</dbReference>
<sequence>MQISPPEDELRRAILDLKSQHPALGISKVHAYLLAMYPQWTVSEKRTRKILQSEGLTGSGSSGPSYDTSIALYPTSRVIPHLDTRRWSPRVAVRYFDNKKGKGLIATEDIAQGETMWREDPFIIAPEWEIYDLQTSSVACAFCTTPLIPDSPLVLSCPSTSTSSMASSSTHRCNVRFCNRLCQSRSAKTHPLLCPTQNPASIPLLKFASEARWMALHAVTQMTSRILLANQQQNDFGVDAEWLFIKALAEMGMEERYKYSFKSPGHGEPDREIWKRAYELYLQAFKEPKTPLEQKKLGRLLKKHLRSDIEQDLFTYNGFLRSLGKMNLNLEAHGGLYTLHSHLNHHCEPNLSVRHLDQRNALARITVLAKRDIRMGEELFVSYVDPSMSLRARRAGLEAWGFGECRCSRCVGVEGAATAGGEVKDDMMESLERELKAGLGVM</sequence>
<reference evidence="8 9" key="1">
    <citation type="submission" date="2014-02" db="EMBL/GenBank/DDBJ databases">
        <title>Transposable element dynamics among asymbiotic and ectomycorrhizal Amanita fungi.</title>
        <authorList>
            <consortium name="DOE Joint Genome Institute"/>
            <person name="Hess J."/>
            <person name="Skrede I."/>
            <person name="Wolfe B."/>
            <person name="LaButti K."/>
            <person name="Ohm R.A."/>
            <person name="Grigoriev I.V."/>
            <person name="Pringle A."/>
        </authorList>
    </citation>
    <scope>NUCLEOTIDE SEQUENCE [LARGE SCALE GENOMIC DNA]</scope>
    <source>
        <strain evidence="8 9">SKay4041</strain>
    </source>
</reference>
<dbReference type="AlphaFoldDB" id="A0A2A9NBU3"/>
<dbReference type="EMBL" id="KZ302302">
    <property type="protein sequence ID" value="PFH45727.1"/>
    <property type="molecule type" value="Genomic_DNA"/>
</dbReference>
<evidence type="ECO:0000256" key="1">
    <source>
        <dbReference type="ARBA" id="ARBA00022603"/>
    </source>
</evidence>
<dbReference type="SMART" id="SM00317">
    <property type="entry name" value="SET"/>
    <property type="match status" value="1"/>
</dbReference>
<feature type="domain" description="SET" evidence="7">
    <location>
        <begin position="89"/>
        <end position="384"/>
    </location>
</feature>
<dbReference type="InterPro" id="IPR001214">
    <property type="entry name" value="SET_dom"/>
</dbReference>
<proteinExistence type="predicted"/>
<organism evidence="8 9">
    <name type="scientific">Amanita thiersii Skay4041</name>
    <dbReference type="NCBI Taxonomy" id="703135"/>
    <lineage>
        <taxon>Eukaryota</taxon>
        <taxon>Fungi</taxon>
        <taxon>Dikarya</taxon>
        <taxon>Basidiomycota</taxon>
        <taxon>Agaricomycotina</taxon>
        <taxon>Agaricomycetes</taxon>
        <taxon>Agaricomycetidae</taxon>
        <taxon>Agaricales</taxon>
        <taxon>Pluteineae</taxon>
        <taxon>Amanitaceae</taxon>
        <taxon>Amanita</taxon>
    </lineage>
</organism>
<dbReference type="Gene3D" id="2.170.270.10">
    <property type="entry name" value="SET domain"/>
    <property type="match status" value="1"/>
</dbReference>
<dbReference type="Gene3D" id="1.10.220.160">
    <property type="match status" value="1"/>
</dbReference>
<dbReference type="Gene3D" id="6.10.140.2220">
    <property type="match status" value="1"/>
</dbReference>
<accession>A0A2A9NBU3</accession>
<keyword evidence="3" id="KW-0949">S-adenosyl-L-methionine</keyword>
<evidence type="ECO:0000313" key="9">
    <source>
        <dbReference type="Proteomes" id="UP000242287"/>
    </source>
</evidence>
<dbReference type="GO" id="GO:0042799">
    <property type="term" value="F:histone H4K20 methyltransferase activity"/>
    <property type="evidence" value="ECO:0007669"/>
    <property type="project" value="TreeGrafter"/>
</dbReference>
<comment type="catalytic activity">
    <reaction evidence="6">
        <text>L-lysyl-[histone] + S-adenosyl-L-methionine = N(6)-methyl-L-lysyl-[histone] + S-adenosyl-L-homocysteine + H(+)</text>
        <dbReference type="Rhea" id="RHEA:10024"/>
        <dbReference type="Rhea" id="RHEA-COMP:9845"/>
        <dbReference type="Rhea" id="RHEA-COMP:9846"/>
        <dbReference type="ChEBI" id="CHEBI:15378"/>
        <dbReference type="ChEBI" id="CHEBI:29969"/>
        <dbReference type="ChEBI" id="CHEBI:57856"/>
        <dbReference type="ChEBI" id="CHEBI:59789"/>
        <dbReference type="ChEBI" id="CHEBI:61929"/>
    </reaction>
    <physiologicalReaction direction="left-to-right" evidence="6">
        <dbReference type="Rhea" id="RHEA:10025"/>
    </physiologicalReaction>
</comment>
<keyword evidence="9" id="KW-1185">Reference proteome</keyword>
<dbReference type="PANTHER" id="PTHR46402">
    <property type="entry name" value="SET AND MYND DOMAIN-CONTAINING PROTEIN 5"/>
    <property type="match status" value="1"/>
</dbReference>
<dbReference type="CDD" id="cd20071">
    <property type="entry name" value="SET_SMYD"/>
    <property type="match status" value="1"/>
</dbReference>
<dbReference type="PANTHER" id="PTHR46402:SF2">
    <property type="entry name" value="HISTONE-LYSINE N-TRIMETHYLTRANSFERASE SMYD5"/>
    <property type="match status" value="1"/>
</dbReference>
<evidence type="ECO:0000259" key="7">
    <source>
        <dbReference type="PROSITE" id="PS50280"/>
    </source>
</evidence>
<keyword evidence="2" id="KW-0808">Transferase</keyword>
<evidence type="ECO:0000256" key="4">
    <source>
        <dbReference type="ARBA" id="ARBA00042380"/>
    </source>
</evidence>
<gene>
    <name evidence="8" type="ORF">AMATHDRAFT_158045</name>
</gene>
<evidence type="ECO:0000256" key="5">
    <source>
        <dbReference type="ARBA" id="ARBA00044528"/>
    </source>
</evidence>
<dbReference type="Proteomes" id="UP000242287">
    <property type="component" value="Unassembled WGS sequence"/>
</dbReference>
<evidence type="ECO:0000256" key="2">
    <source>
        <dbReference type="ARBA" id="ARBA00022679"/>
    </source>
</evidence>
<evidence type="ECO:0000256" key="6">
    <source>
        <dbReference type="ARBA" id="ARBA00048619"/>
    </source>
</evidence>